<keyword evidence="3" id="KW-1185">Reference proteome</keyword>
<sequence>MQDIYFVRSVKNLYLSLGACKELSLVPDDFPLHTQLKVGAACSEEARGDESYQVRTSQTHRNALLPPGGERFEA</sequence>
<proteinExistence type="predicted"/>
<dbReference type="EMBL" id="VSRR010040657">
    <property type="protein sequence ID" value="MPC75241.1"/>
    <property type="molecule type" value="Genomic_DNA"/>
</dbReference>
<evidence type="ECO:0000313" key="3">
    <source>
        <dbReference type="Proteomes" id="UP000324222"/>
    </source>
</evidence>
<feature type="region of interest" description="Disordered" evidence="1">
    <location>
        <begin position="49"/>
        <end position="74"/>
    </location>
</feature>
<evidence type="ECO:0000256" key="1">
    <source>
        <dbReference type="SAM" id="MobiDB-lite"/>
    </source>
</evidence>
<protein>
    <submittedName>
        <fullName evidence="2">Uncharacterized protein</fullName>
    </submittedName>
</protein>
<evidence type="ECO:0000313" key="2">
    <source>
        <dbReference type="EMBL" id="MPC75241.1"/>
    </source>
</evidence>
<name>A0A5B7HQJ1_PORTR</name>
<dbReference type="Proteomes" id="UP000324222">
    <property type="component" value="Unassembled WGS sequence"/>
</dbReference>
<accession>A0A5B7HQJ1</accession>
<gene>
    <name evidence="2" type="ORF">E2C01_069625</name>
</gene>
<dbReference type="AlphaFoldDB" id="A0A5B7HQJ1"/>
<comment type="caution">
    <text evidence="2">The sequence shown here is derived from an EMBL/GenBank/DDBJ whole genome shotgun (WGS) entry which is preliminary data.</text>
</comment>
<reference evidence="2 3" key="1">
    <citation type="submission" date="2019-05" db="EMBL/GenBank/DDBJ databases">
        <title>Another draft genome of Portunus trituberculatus and its Hox gene families provides insights of decapod evolution.</title>
        <authorList>
            <person name="Jeong J.-H."/>
            <person name="Song I."/>
            <person name="Kim S."/>
            <person name="Choi T."/>
            <person name="Kim D."/>
            <person name="Ryu S."/>
            <person name="Kim W."/>
        </authorList>
    </citation>
    <scope>NUCLEOTIDE SEQUENCE [LARGE SCALE GENOMIC DNA]</scope>
    <source>
        <tissue evidence="2">Muscle</tissue>
    </source>
</reference>
<organism evidence="2 3">
    <name type="scientific">Portunus trituberculatus</name>
    <name type="common">Swimming crab</name>
    <name type="synonym">Neptunus trituberculatus</name>
    <dbReference type="NCBI Taxonomy" id="210409"/>
    <lineage>
        <taxon>Eukaryota</taxon>
        <taxon>Metazoa</taxon>
        <taxon>Ecdysozoa</taxon>
        <taxon>Arthropoda</taxon>
        <taxon>Crustacea</taxon>
        <taxon>Multicrustacea</taxon>
        <taxon>Malacostraca</taxon>
        <taxon>Eumalacostraca</taxon>
        <taxon>Eucarida</taxon>
        <taxon>Decapoda</taxon>
        <taxon>Pleocyemata</taxon>
        <taxon>Brachyura</taxon>
        <taxon>Eubrachyura</taxon>
        <taxon>Portunoidea</taxon>
        <taxon>Portunidae</taxon>
        <taxon>Portuninae</taxon>
        <taxon>Portunus</taxon>
    </lineage>
</organism>